<feature type="chain" id="PRO_5022032450" evidence="1">
    <location>
        <begin position="28"/>
        <end position="151"/>
    </location>
</feature>
<comment type="caution">
    <text evidence="2">The sequence shown here is derived from an EMBL/GenBank/DDBJ whole genome shotgun (WGS) entry which is preliminary data.</text>
</comment>
<organism evidence="2 3">
    <name type="scientific">Shewanella hanedai</name>
    <name type="common">Alteromonas hanedai</name>
    <dbReference type="NCBI Taxonomy" id="25"/>
    <lineage>
        <taxon>Bacteria</taxon>
        <taxon>Pseudomonadati</taxon>
        <taxon>Pseudomonadota</taxon>
        <taxon>Gammaproteobacteria</taxon>
        <taxon>Alteromonadales</taxon>
        <taxon>Shewanellaceae</taxon>
        <taxon>Shewanella</taxon>
    </lineage>
</organism>
<evidence type="ECO:0000313" key="2">
    <source>
        <dbReference type="EMBL" id="TRY14767.1"/>
    </source>
</evidence>
<evidence type="ECO:0000256" key="1">
    <source>
        <dbReference type="SAM" id="SignalP"/>
    </source>
</evidence>
<dbReference type="AlphaFoldDB" id="A0A553JQN6"/>
<dbReference type="EMBL" id="VKGK01000008">
    <property type="protein sequence ID" value="TRY14767.1"/>
    <property type="molecule type" value="Genomic_DNA"/>
</dbReference>
<evidence type="ECO:0000313" key="3">
    <source>
        <dbReference type="Proteomes" id="UP000318126"/>
    </source>
</evidence>
<reference evidence="3" key="1">
    <citation type="submission" date="2019-07" db="EMBL/GenBank/DDBJ databases">
        <title>Shewanella sp. YLB-08 draft genomic sequence.</title>
        <authorList>
            <person name="Yu L."/>
        </authorList>
    </citation>
    <scope>NUCLEOTIDE SEQUENCE [LARGE SCALE GENOMIC DNA]</scope>
    <source>
        <strain evidence="3">JCM 20706</strain>
    </source>
</reference>
<keyword evidence="1" id="KW-0732">Signal</keyword>
<gene>
    <name evidence="2" type="ORF">FN961_08735</name>
</gene>
<name>A0A553JQN6_SHEHA</name>
<accession>A0A553JQN6</accession>
<keyword evidence="3" id="KW-1185">Reference proteome</keyword>
<dbReference type="RefSeq" id="WP_143564166.1">
    <property type="nucleotide sequence ID" value="NZ_BMPL01000006.1"/>
</dbReference>
<feature type="signal peptide" evidence="1">
    <location>
        <begin position="1"/>
        <end position="27"/>
    </location>
</feature>
<protein>
    <submittedName>
        <fullName evidence="2">Uncharacterized protein</fullName>
    </submittedName>
</protein>
<dbReference type="Proteomes" id="UP000318126">
    <property type="component" value="Unassembled WGS sequence"/>
</dbReference>
<proteinExistence type="predicted"/>
<sequence>MWMILNFRANTLLALLLLITSMNSLMAADYNSDAKVMSGKHPITIKQAYLVTLDKVALVQVMGKANLPFEGKAYVIKVETEKAVDLTLSSSPMILVNGQACMTRFVPYQASTFYAFVPASKVKKGNNAIDMVWPDEPKSMAADSTVTINIE</sequence>
<dbReference type="OrthoDB" id="9841222at2"/>